<dbReference type="Proteomes" id="UP001521785">
    <property type="component" value="Unassembled WGS sequence"/>
</dbReference>
<gene>
    <name evidence="2" type="ORF">SLS60_000296</name>
</gene>
<feature type="region of interest" description="Disordered" evidence="1">
    <location>
        <begin position="1"/>
        <end position="113"/>
    </location>
</feature>
<reference evidence="2 3" key="1">
    <citation type="submission" date="2024-02" db="EMBL/GenBank/DDBJ databases">
        <title>De novo assembly and annotation of 12 fungi associated with fruit tree decline syndrome in Ontario, Canada.</title>
        <authorList>
            <person name="Sulman M."/>
            <person name="Ellouze W."/>
            <person name="Ilyukhin E."/>
        </authorList>
    </citation>
    <scope>NUCLEOTIDE SEQUENCE [LARGE SCALE GENOMIC DNA]</scope>
    <source>
        <strain evidence="2 3">M42-189</strain>
    </source>
</reference>
<organism evidence="2 3">
    <name type="scientific">Paraconiothyrium brasiliense</name>
    <dbReference type="NCBI Taxonomy" id="300254"/>
    <lineage>
        <taxon>Eukaryota</taxon>
        <taxon>Fungi</taxon>
        <taxon>Dikarya</taxon>
        <taxon>Ascomycota</taxon>
        <taxon>Pezizomycotina</taxon>
        <taxon>Dothideomycetes</taxon>
        <taxon>Pleosporomycetidae</taxon>
        <taxon>Pleosporales</taxon>
        <taxon>Massarineae</taxon>
        <taxon>Didymosphaeriaceae</taxon>
        <taxon>Paraconiothyrium</taxon>
    </lineage>
</organism>
<name>A0ABR3S6M3_9PLEO</name>
<protein>
    <submittedName>
        <fullName evidence="2">Uncharacterized protein</fullName>
    </submittedName>
</protein>
<accession>A0ABR3S6M3</accession>
<comment type="caution">
    <text evidence="2">The sequence shown here is derived from an EMBL/GenBank/DDBJ whole genome shotgun (WGS) entry which is preliminary data.</text>
</comment>
<proteinExistence type="predicted"/>
<keyword evidence="3" id="KW-1185">Reference proteome</keyword>
<evidence type="ECO:0000313" key="2">
    <source>
        <dbReference type="EMBL" id="KAL1612073.1"/>
    </source>
</evidence>
<feature type="compositionally biased region" description="Polar residues" evidence="1">
    <location>
        <begin position="42"/>
        <end position="51"/>
    </location>
</feature>
<feature type="compositionally biased region" description="Polar residues" evidence="1">
    <location>
        <begin position="1"/>
        <end position="12"/>
    </location>
</feature>
<feature type="compositionally biased region" description="Low complexity" evidence="1">
    <location>
        <begin position="72"/>
        <end position="90"/>
    </location>
</feature>
<sequence>MASSNGRSSQSIRRPLASIPLNTVPHDRADSASTICDDGTGFQYTPTSSAPESHEDLFTQLLHASGSKGDQAPNTPDSPASSSTTSGYASDRTDFIFDEPNTPCPTRNFPASHQRGITSSMIESYRQNPMRQPDFGRTTFKQPPRQSQRAPEYTVRHQWTNKQRYDLAVLYKFFKADAEILSKVFNHMHNLNLDARKQVKPQEKFLRDNVDAFTFCLKISNCPISDPNDDFSSDRAAVEEAARSIGIELERREVESNQSSGSARSARSKYTRRRFKELLRRSRFKDNSSPGNERRPHVYTDEIRFGGFAISPNNSEEMEVVVNDKGASLTTKKLKTSPSQCSPQSRLHQVELLAFRVWDQNRYLLVFL</sequence>
<evidence type="ECO:0000256" key="1">
    <source>
        <dbReference type="SAM" id="MobiDB-lite"/>
    </source>
</evidence>
<dbReference type="EMBL" id="JAKJXO020000001">
    <property type="protein sequence ID" value="KAL1612073.1"/>
    <property type="molecule type" value="Genomic_DNA"/>
</dbReference>
<evidence type="ECO:0000313" key="3">
    <source>
        <dbReference type="Proteomes" id="UP001521785"/>
    </source>
</evidence>